<evidence type="ECO:0000313" key="5">
    <source>
        <dbReference type="Proteomes" id="UP001197247"/>
    </source>
</evidence>
<dbReference type="PANTHER" id="PTHR35807">
    <property type="entry name" value="TRANSCRIPTIONAL REGULATOR REDD-RELATED"/>
    <property type="match status" value="1"/>
</dbReference>
<feature type="domain" description="Bacterial transcriptional activator" evidence="3">
    <location>
        <begin position="54"/>
        <end position="186"/>
    </location>
</feature>
<organism evidence="4 5">
    <name type="scientific">Kineosporia corallincola</name>
    <dbReference type="NCBI Taxonomy" id="2835133"/>
    <lineage>
        <taxon>Bacteria</taxon>
        <taxon>Bacillati</taxon>
        <taxon>Actinomycetota</taxon>
        <taxon>Actinomycetes</taxon>
        <taxon>Kineosporiales</taxon>
        <taxon>Kineosporiaceae</taxon>
        <taxon>Kineosporia</taxon>
    </lineage>
</organism>
<dbReference type="Gene3D" id="1.25.40.10">
    <property type="entry name" value="Tetratricopeptide repeat domain"/>
    <property type="match status" value="1"/>
</dbReference>
<name>A0ABS5TIL6_9ACTN</name>
<dbReference type="SMART" id="SM01043">
    <property type="entry name" value="BTAD"/>
    <property type="match status" value="1"/>
</dbReference>
<keyword evidence="1" id="KW-0805">Transcription regulation</keyword>
<accession>A0ABS5TIL6</accession>
<keyword evidence="5" id="KW-1185">Reference proteome</keyword>
<gene>
    <name evidence="4" type="ORF">KIH74_18395</name>
</gene>
<protein>
    <submittedName>
        <fullName evidence="4">Bacterial transcriptional activator domain-containing protein</fullName>
    </submittedName>
</protein>
<evidence type="ECO:0000256" key="1">
    <source>
        <dbReference type="ARBA" id="ARBA00023015"/>
    </source>
</evidence>
<reference evidence="4 5" key="1">
    <citation type="submission" date="2021-05" db="EMBL/GenBank/DDBJ databases">
        <title>Kineosporia and Streptomyces sp. nov. two new marine actinobacteria isolated from Coral.</title>
        <authorList>
            <person name="Buangrab K."/>
            <person name="Sutthacheep M."/>
            <person name="Yeemin T."/>
            <person name="Harunari E."/>
            <person name="Igarashi Y."/>
            <person name="Kanchanasin P."/>
            <person name="Tanasupawat S."/>
            <person name="Phongsopitanun W."/>
        </authorList>
    </citation>
    <scope>NUCLEOTIDE SEQUENCE [LARGE SCALE GENOMIC DNA]</scope>
    <source>
        <strain evidence="4 5">J2-2</strain>
    </source>
</reference>
<keyword evidence="2" id="KW-0804">Transcription</keyword>
<dbReference type="InterPro" id="IPR051677">
    <property type="entry name" value="AfsR-DnrI-RedD_regulator"/>
</dbReference>
<evidence type="ECO:0000259" key="3">
    <source>
        <dbReference type="SMART" id="SM01043"/>
    </source>
</evidence>
<dbReference type="RefSeq" id="WP_214157203.1">
    <property type="nucleotide sequence ID" value="NZ_JAHBAY010000007.1"/>
</dbReference>
<evidence type="ECO:0000256" key="2">
    <source>
        <dbReference type="ARBA" id="ARBA00023163"/>
    </source>
</evidence>
<comment type="caution">
    <text evidence="4">The sequence shown here is derived from an EMBL/GenBank/DDBJ whole genome shotgun (WGS) entry which is preliminary data.</text>
</comment>
<sequence length="191" mass="21567">MSRPTLAGTLWPESPGARAAANLRAAISRLPRPQGRHLVRSAGARMELAGDLHVDLHHAEHLIEKSSGTTTSTPESWRSDLLPFWDEDWVLLERERYRQARLHALERLGEQLRSQRRFGEAMQAALAALSGEPLRESAHRLAIEVHLTEGNAAEALRQYDLYRRLLRSELGIAPSTALRQLVRPLLERPED</sequence>
<dbReference type="Proteomes" id="UP001197247">
    <property type="component" value="Unassembled WGS sequence"/>
</dbReference>
<dbReference type="SUPFAM" id="SSF48452">
    <property type="entry name" value="TPR-like"/>
    <property type="match status" value="1"/>
</dbReference>
<proteinExistence type="predicted"/>
<dbReference type="EMBL" id="JAHBAY010000007">
    <property type="protein sequence ID" value="MBT0770916.1"/>
    <property type="molecule type" value="Genomic_DNA"/>
</dbReference>
<dbReference type="InterPro" id="IPR005158">
    <property type="entry name" value="BTAD"/>
</dbReference>
<dbReference type="InterPro" id="IPR011990">
    <property type="entry name" value="TPR-like_helical_dom_sf"/>
</dbReference>
<dbReference type="PANTHER" id="PTHR35807:SF1">
    <property type="entry name" value="TRANSCRIPTIONAL REGULATOR REDD"/>
    <property type="match status" value="1"/>
</dbReference>
<dbReference type="Pfam" id="PF03704">
    <property type="entry name" value="BTAD"/>
    <property type="match status" value="1"/>
</dbReference>
<evidence type="ECO:0000313" key="4">
    <source>
        <dbReference type="EMBL" id="MBT0770916.1"/>
    </source>
</evidence>